<name>A0ACB5U1I9_AMBMO</name>
<keyword evidence="2" id="KW-1185">Reference proteome</keyword>
<evidence type="ECO:0000313" key="1">
    <source>
        <dbReference type="EMBL" id="GME99353.1"/>
    </source>
</evidence>
<gene>
    <name evidence="1" type="ORF">Amon02_001069500</name>
</gene>
<accession>A0ACB5U1I9</accession>
<organism evidence="1 2">
    <name type="scientific">Ambrosiozyma monospora</name>
    <name type="common">Yeast</name>
    <name type="synonym">Endomycopsis monosporus</name>
    <dbReference type="NCBI Taxonomy" id="43982"/>
    <lineage>
        <taxon>Eukaryota</taxon>
        <taxon>Fungi</taxon>
        <taxon>Dikarya</taxon>
        <taxon>Ascomycota</taxon>
        <taxon>Saccharomycotina</taxon>
        <taxon>Pichiomycetes</taxon>
        <taxon>Pichiales</taxon>
        <taxon>Pichiaceae</taxon>
        <taxon>Ambrosiozyma</taxon>
    </lineage>
</organism>
<comment type="caution">
    <text evidence="1">The sequence shown here is derived from an EMBL/GenBank/DDBJ whole genome shotgun (WGS) entry which is preliminary data.</text>
</comment>
<dbReference type="Proteomes" id="UP001165064">
    <property type="component" value="Unassembled WGS sequence"/>
</dbReference>
<evidence type="ECO:0000313" key="2">
    <source>
        <dbReference type="Proteomes" id="UP001165064"/>
    </source>
</evidence>
<dbReference type="EMBL" id="BSXS01010954">
    <property type="protein sequence ID" value="GME99353.1"/>
    <property type="molecule type" value="Genomic_DNA"/>
</dbReference>
<protein>
    <submittedName>
        <fullName evidence="1">Unnamed protein product</fullName>
    </submittedName>
</protein>
<proteinExistence type="predicted"/>
<sequence length="232" mass="26218">MPAHNTEDHYRNNPFMTLDSEGKPNPTMNEIDPVELSSYYITTSGSGDDHYKTDTAIDYTECYSIPEREFHHQRSEQDHNMKKKSRWGRFKDSFKRVEEPKLDPLLTDTERSYILASHSQLKRRLYGRHLQMIAIGGSIGSGLFVGSGVALRDGGPASVLIAWVLSGAMMYCTVQALGELTVTYPVSGAFVQYSSRFISPAWGFAMAWTYTLAWCLYLPLELVAASITIRLW</sequence>
<reference evidence="1" key="1">
    <citation type="submission" date="2023-04" db="EMBL/GenBank/DDBJ databases">
        <title>Ambrosiozyma monospora NBRC 10751.</title>
        <authorList>
            <person name="Ichikawa N."/>
            <person name="Sato H."/>
            <person name="Tonouchi N."/>
        </authorList>
    </citation>
    <scope>NUCLEOTIDE SEQUENCE</scope>
    <source>
        <strain evidence="1">NBRC 10751</strain>
    </source>
</reference>